<evidence type="ECO:0000259" key="1">
    <source>
        <dbReference type="PROSITE" id="PS51459"/>
    </source>
</evidence>
<dbReference type="InterPro" id="IPR040198">
    <property type="entry name" value="Fido_containing"/>
</dbReference>
<dbReference type="PANTHER" id="PTHR13504">
    <property type="entry name" value="FIDO DOMAIN-CONTAINING PROTEIN DDB_G0283145"/>
    <property type="match status" value="1"/>
</dbReference>
<dbReference type="InterPro" id="IPR036597">
    <property type="entry name" value="Fido-like_dom_sf"/>
</dbReference>
<dbReference type="Proteomes" id="UP001324993">
    <property type="component" value="Chromosome"/>
</dbReference>
<feature type="domain" description="Fido" evidence="1">
    <location>
        <begin position="323"/>
        <end position="455"/>
    </location>
</feature>
<dbReference type="RefSeq" id="WP_319834901.1">
    <property type="nucleotide sequence ID" value="NZ_CP138858.1"/>
</dbReference>
<dbReference type="EMBL" id="CP138858">
    <property type="protein sequence ID" value="WPJ98096.1"/>
    <property type="molecule type" value="Genomic_DNA"/>
</dbReference>
<dbReference type="Gene3D" id="1.10.3290.10">
    <property type="entry name" value="Fido-like domain"/>
    <property type="match status" value="1"/>
</dbReference>
<dbReference type="InterPro" id="IPR003812">
    <property type="entry name" value="Fido"/>
</dbReference>
<gene>
    <name evidence="2" type="ORF">SH580_10335</name>
</gene>
<dbReference type="PROSITE" id="PS51459">
    <property type="entry name" value="FIDO"/>
    <property type="match status" value="1"/>
</dbReference>
<proteinExistence type="predicted"/>
<evidence type="ECO:0000313" key="3">
    <source>
        <dbReference type="Proteomes" id="UP001324993"/>
    </source>
</evidence>
<dbReference type="SUPFAM" id="SSF140931">
    <property type="entry name" value="Fic-like"/>
    <property type="match status" value="1"/>
</dbReference>
<evidence type="ECO:0000313" key="2">
    <source>
        <dbReference type="EMBL" id="WPJ98096.1"/>
    </source>
</evidence>
<dbReference type="Pfam" id="PF02661">
    <property type="entry name" value="Fic"/>
    <property type="match status" value="1"/>
</dbReference>
<accession>A0ABZ0RPE5</accession>
<sequence length="496" mass="55949">MALLFGTSNPQRSAEISRELKAGHLRKLASKLYTDDLKSPAETIVQRNRLMIAAHFYPDAVISHRSALEGGSVSPGGKLHLSVPRKGVPPRKLPGLEIRIWNGPEPQANDIRTPLGDGLVVYSACEERAVLENFQIARARANDESKTFSGQELENWFDRQQRLVGPDWLPQLEAKVQQLANELGWQRELDCFKQFIAALRGKPSSHQLVSELASSRARGKPYDPDRIALFAELHTRLASEPFPDLPAPPVAEHPNRAFWEAYFSNFIEGTKFSVEEAQELVKETANAIHLEKKRPEDAHDVKETYRLIVDPNISGSVANNPDDYMNLIIRRHARMMATRHDVEPGVFKTKNNEVGSRTFVKPELVRETLARGWLASRELKSAASRAFYILFVVAEVHPFKDGNGRISRLGMNAVLENAQQMRLIIPTSLRNDYISVLEALTLNGNANPYVAFAHKLMDFNSRMPFRSFEESYEHFKKTGALDEPTNSNFSLENFIS</sequence>
<name>A0ABZ0RPE5_9BACT</name>
<dbReference type="PANTHER" id="PTHR13504:SF38">
    <property type="entry name" value="FIDO DOMAIN-CONTAINING PROTEIN"/>
    <property type="match status" value="1"/>
</dbReference>
<protein>
    <submittedName>
        <fullName evidence="2">Fic family protein</fullName>
    </submittedName>
</protein>
<keyword evidence="3" id="KW-1185">Reference proteome</keyword>
<reference evidence="2 3" key="1">
    <citation type="submission" date="2023-11" db="EMBL/GenBank/DDBJ databases">
        <title>Coraliomargarita sp. nov., isolated from marine algae.</title>
        <authorList>
            <person name="Lee J.K."/>
            <person name="Baek J.H."/>
            <person name="Kim J.M."/>
            <person name="Choi D.G."/>
            <person name="Jeon C.O."/>
        </authorList>
    </citation>
    <scope>NUCLEOTIDE SEQUENCE [LARGE SCALE GENOMIC DNA]</scope>
    <source>
        <strain evidence="2 3">J2-16</strain>
    </source>
</reference>
<organism evidence="2 3">
    <name type="scientific">Coraliomargarita algicola</name>
    <dbReference type="NCBI Taxonomy" id="3092156"/>
    <lineage>
        <taxon>Bacteria</taxon>
        <taxon>Pseudomonadati</taxon>
        <taxon>Verrucomicrobiota</taxon>
        <taxon>Opitutia</taxon>
        <taxon>Puniceicoccales</taxon>
        <taxon>Coraliomargaritaceae</taxon>
        <taxon>Coraliomargarita</taxon>
    </lineage>
</organism>